<feature type="chain" id="PRO_5030068557" description="Lipoprotein" evidence="2">
    <location>
        <begin position="33"/>
        <end position="133"/>
    </location>
</feature>
<name>A0A370LB31_9HYPH</name>
<feature type="region of interest" description="Disordered" evidence="1">
    <location>
        <begin position="44"/>
        <end position="71"/>
    </location>
</feature>
<sequence>MRADWRLRQNRSWSRRLLVIGGASMRSAPALAVLGLLLAACQTAGPPPAPSPENAPTGVTPNTFHMPTGGGCSGEVERFQAIIDNDLQTGHTTKSVHDRVSGEISRARTTCSGGNEGGAVSQIRATRTKFGYP</sequence>
<organism evidence="3 4">
    <name type="scientific">Bosea caraganae</name>
    <dbReference type="NCBI Taxonomy" id="2763117"/>
    <lineage>
        <taxon>Bacteria</taxon>
        <taxon>Pseudomonadati</taxon>
        <taxon>Pseudomonadota</taxon>
        <taxon>Alphaproteobacteria</taxon>
        <taxon>Hyphomicrobiales</taxon>
        <taxon>Boseaceae</taxon>
        <taxon>Bosea</taxon>
    </lineage>
</organism>
<feature type="signal peptide" evidence="2">
    <location>
        <begin position="1"/>
        <end position="32"/>
    </location>
</feature>
<comment type="caution">
    <text evidence="3">The sequence shown here is derived from an EMBL/GenBank/DDBJ whole genome shotgun (WGS) entry which is preliminary data.</text>
</comment>
<keyword evidence="2" id="KW-0732">Signal</keyword>
<evidence type="ECO:0000256" key="1">
    <source>
        <dbReference type="SAM" id="MobiDB-lite"/>
    </source>
</evidence>
<evidence type="ECO:0000313" key="4">
    <source>
        <dbReference type="Proteomes" id="UP000255207"/>
    </source>
</evidence>
<dbReference type="AlphaFoldDB" id="A0A370LB31"/>
<keyword evidence="4" id="KW-1185">Reference proteome</keyword>
<dbReference type="Proteomes" id="UP000255207">
    <property type="component" value="Unassembled WGS sequence"/>
</dbReference>
<reference evidence="4" key="1">
    <citation type="submission" date="2018-07" db="EMBL/GenBank/DDBJ databases">
        <authorList>
            <person name="Safronova V.I."/>
            <person name="Chirak E.R."/>
            <person name="Sazanova A.L."/>
        </authorList>
    </citation>
    <scope>NUCLEOTIDE SEQUENCE [LARGE SCALE GENOMIC DNA]</scope>
    <source>
        <strain evidence="4">RCAM04685</strain>
    </source>
</reference>
<gene>
    <name evidence="3" type="ORF">DWE98_00945</name>
</gene>
<protein>
    <recommendedName>
        <fullName evidence="5">Lipoprotein</fullName>
    </recommendedName>
</protein>
<evidence type="ECO:0000256" key="2">
    <source>
        <dbReference type="SAM" id="SignalP"/>
    </source>
</evidence>
<evidence type="ECO:0008006" key="5">
    <source>
        <dbReference type="Google" id="ProtNLM"/>
    </source>
</evidence>
<proteinExistence type="predicted"/>
<dbReference type="EMBL" id="QQTP01000001">
    <property type="protein sequence ID" value="RDJ29177.1"/>
    <property type="molecule type" value="Genomic_DNA"/>
</dbReference>
<accession>A0A370LB31</accession>
<evidence type="ECO:0000313" key="3">
    <source>
        <dbReference type="EMBL" id="RDJ29177.1"/>
    </source>
</evidence>